<evidence type="ECO:0000313" key="2">
    <source>
        <dbReference type="EMBL" id="MDG6144234.1"/>
    </source>
</evidence>
<protein>
    <submittedName>
        <fullName evidence="2">Uncharacterized protein</fullName>
    </submittedName>
</protein>
<gene>
    <name evidence="2" type="ORF">NF717_00985</name>
</gene>
<feature type="transmembrane region" description="Helical" evidence="1">
    <location>
        <begin position="55"/>
        <end position="72"/>
    </location>
</feature>
<comment type="caution">
    <text evidence="2">The sequence shown here is derived from an EMBL/GenBank/DDBJ whole genome shotgun (WGS) entry which is preliminary data.</text>
</comment>
<dbReference type="EMBL" id="JAMWFV010000001">
    <property type="protein sequence ID" value="MDG6144234.1"/>
    <property type="molecule type" value="Genomic_DNA"/>
</dbReference>
<evidence type="ECO:0000256" key="1">
    <source>
        <dbReference type="SAM" id="Phobius"/>
    </source>
</evidence>
<reference evidence="2" key="1">
    <citation type="submission" date="2022-06" db="EMBL/GenBank/DDBJ databases">
        <title>Lactococcus from bovine mastitis in China.</title>
        <authorList>
            <person name="Lin Y."/>
            <person name="Han B."/>
        </authorList>
    </citation>
    <scope>NUCLEOTIDE SEQUENCE</scope>
    <source>
        <strain evidence="2">Ningxia-I-26</strain>
    </source>
</reference>
<keyword evidence="1" id="KW-0472">Membrane</keyword>
<name>A0A9X4P313_9LACT</name>
<sequence length="230" mass="26191">MTERKETMGKEESVALDHCQELMETVETIEEKLHQLEVINIEFHQEIQNKINHRSALLSFSFPVLILAFYIINDFSFVQGHEQLGRSVLETFLITFMLSFALCALGIFLNDILKKIFGSNTLPIGRKALVKQFLPKYNQKRQLLIESLKEALACETLISTDVPEKYLNAKSLGYIIEVLSVEDARTLYEAVKLLELEIKNARVEQSLLTEPSTLRAQKAIASQQGFEKGV</sequence>
<keyword evidence="1" id="KW-0812">Transmembrane</keyword>
<organism evidence="2 3">
    <name type="scientific">Lactococcus formosensis</name>
    <dbReference type="NCBI Taxonomy" id="1281486"/>
    <lineage>
        <taxon>Bacteria</taxon>
        <taxon>Bacillati</taxon>
        <taxon>Bacillota</taxon>
        <taxon>Bacilli</taxon>
        <taxon>Lactobacillales</taxon>
        <taxon>Streptococcaceae</taxon>
        <taxon>Lactococcus</taxon>
    </lineage>
</organism>
<keyword evidence="1" id="KW-1133">Transmembrane helix</keyword>
<evidence type="ECO:0000313" key="3">
    <source>
        <dbReference type="Proteomes" id="UP001153199"/>
    </source>
</evidence>
<accession>A0A9X4P313</accession>
<proteinExistence type="predicted"/>
<dbReference type="AlphaFoldDB" id="A0A9X4P313"/>
<dbReference type="Proteomes" id="UP001153199">
    <property type="component" value="Unassembled WGS sequence"/>
</dbReference>
<feature type="transmembrane region" description="Helical" evidence="1">
    <location>
        <begin position="92"/>
        <end position="113"/>
    </location>
</feature>
<keyword evidence="3" id="KW-1185">Reference proteome</keyword>